<evidence type="ECO:0000313" key="3">
    <source>
        <dbReference type="Proteomes" id="UP000242699"/>
    </source>
</evidence>
<feature type="region of interest" description="Disordered" evidence="1">
    <location>
        <begin position="70"/>
        <end position="89"/>
    </location>
</feature>
<proteinExistence type="predicted"/>
<dbReference type="EMBL" id="PXYT01000108">
    <property type="protein sequence ID" value="PSR22578.1"/>
    <property type="molecule type" value="Genomic_DNA"/>
</dbReference>
<protein>
    <submittedName>
        <fullName evidence="2">Uncharacterized protein</fullName>
    </submittedName>
</protein>
<evidence type="ECO:0000256" key="1">
    <source>
        <dbReference type="SAM" id="MobiDB-lite"/>
    </source>
</evidence>
<evidence type="ECO:0000313" key="2">
    <source>
        <dbReference type="EMBL" id="PSR22578.1"/>
    </source>
</evidence>
<comment type="caution">
    <text evidence="2">The sequence shown here is derived from an EMBL/GenBank/DDBJ whole genome shotgun (WGS) entry which is preliminary data.</text>
</comment>
<organism evidence="2 3">
    <name type="scientific">Sulfobacillus benefaciens</name>
    <dbReference type="NCBI Taxonomy" id="453960"/>
    <lineage>
        <taxon>Bacteria</taxon>
        <taxon>Bacillati</taxon>
        <taxon>Bacillota</taxon>
        <taxon>Clostridia</taxon>
        <taxon>Eubacteriales</taxon>
        <taxon>Clostridiales Family XVII. Incertae Sedis</taxon>
        <taxon>Sulfobacillus</taxon>
    </lineage>
</organism>
<gene>
    <name evidence="2" type="ORF">C7B43_20660</name>
</gene>
<dbReference type="Proteomes" id="UP000242699">
    <property type="component" value="Unassembled WGS sequence"/>
</dbReference>
<name>A0A2T2WK05_9FIRM</name>
<sequence>MVRTSGQAIYTAFFTTGFNPLDSLSPADERRLHEEIADFLNEGGGSSSDIKGTVLIKHGLDFIHRNLSPAQRQIPPGAPYQSGSRLSLAPDLRCQARTSRSQWGHRDRGGK</sequence>
<dbReference type="AlphaFoldDB" id="A0A2T2WK05"/>
<reference evidence="2 3" key="1">
    <citation type="journal article" date="2014" name="BMC Genomics">
        <title>Comparison of environmental and isolate Sulfobacillus genomes reveals diverse carbon, sulfur, nitrogen, and hydrogen metabolisms.</title>
        <authorList>
            <person name="Justice N.B."/>
            <person name="Norman A."/>
            <person name="Brown C.T."/>
            <person name="Singh A."/>
            <person name="Thomas B.C."/>
            <person name="Banfield J.F."/>
        </authorList>
    </citation>
    <scope>NUCLEOTIDE SEQUENCE [LARGE SCALE GENOMIC DNA]</scope>
    <source>
        <strain evidence="2">AMDSBA1</strain>
    </source>
</reference>
<accession>A0A2T2WK05</accession>